<dbReference type="GO" id="GO:0008237">
    <property type="term" value="F:metallopeptidase activity"/>
    <property type="evidence" value="ECO:0007669"/>
    <property type="project" value="UniProtKB-KW"/>
</dbReference>
<dbReference type="EMBL" id="LDZY01000001">
    <property type="protein sequence ID" value="KLU67796.1"/>
    <property type="molecule type" value="Genomic_DNA"/>
</dbReference>
<dbReference type="STRING" id="476652.DEAC_c02020"/>
<comment type="cofactor">
    <cofactor evidence="1 10">
        <name>Zn(2+)</name>
        <dbReference type="ChEBI" id="CHEBI:29105"/>
    </cofactor>
</comment>
<protein>
    <recommendedName>
        <fullName evidence="10">M18 family aminopeptidase</fullName>
        <ecNumber evidence="10">3.4.11.-</ecNumber>
    </recommendedName>
</protein>
<dbReference type="AlphaFoldDB" id="A0A0J1IT14"/>
<proteinExistence type="inferred from homology"/>
<dbReference type="InterPro" id="IPR023358">
    <property type="entry name" value="Peptidase_M18_dom2"/>
</dbReference>
<comment type="caution">
    <text evidence="11">The sequence shown here is derived from an EMBL/GenBank/DDBJ whole genome shotgun (WGS) entry which is preliminary data.</text>
</comment>
<comment type="similarity">
    <text evidence="2 9">Belongs to the peptidase M18 family.</text>
</comment>
<accession>A0A0J1IT14</accession>
<dbReference type="InterPro" id="IPR001948">
    <property type="entry name" value="Peptidase_M18"/>
</dbReference>
<evidence type="ECO:0000256" key="1">
    <source>
        <dbReference type="ARBA" id="ARBA00001947"/>
    </source>
</evidence>
<name>A0A0J1IT14_9FIRM</name>
<dbReference type="Gene3D" id="3.40.630.10">
    <property type="entry name" value="Zn peptidases"/>
    <property type="match status" value="1"/>
</dbReference>
<dbReference type="Pfam" id="PF02127">
    <property type="entry name" value="Peptidase_M18"/>
    <property type="match status" value="1"/>
</dbReference>
<evidence type="ECO:0000256" key="5">
    <source>
        <dbReference type="ARBA" id="ARBA00022723"/>
    </source>
</evidence>
<dbReference type="NCBIfam" id="NF002759">
    <property type="entry name" value="PRK02813.1"/>
    <property type="match status" value="1"/>
</dbReference>
<keyword evidence="7 9" id="KW-0862">Zinc</keyword>
<dbReference type="GO" id="GO:0005737">
    <property type="term" value="C:cytoplasm"/>
    <property type="evidence" value="ECO:0007669"/>
    <property type="project" value="UniProtKB-ARBA"/>
</dbReference>
<keyword evidence="12" id="KW-1185">Reference proteome</keyword>
<evidence type="ECO:0000256" key="6">
    <source>
        <dbReference type="ARBA" id="ARBA00022801"/>
    </source>
</evidence>
<dbReference type="PRINTS" id="PR00932">
    <property type="entry name" value="AMINO1PTASE"/>
</dbReference>
<evidence type="ECO:0000313" key="11">
    <source>
        <dbReference type="EMBL" id="KLU67796.1"/>
    </source>
</evidence>
<dbReference type="EC" id="3.4.11.-" evidence="10"/>
<dbReference type="GO" id="GO:0004177">
    <property type="term" value="F:aminopeptidase activity"/>
    <property type="evidence" value="ECO:0007669"/>
    <property type="project" value="UniProtKB-KW"/>
</dbReference>
<keyword evidence="5 9" id="KW-0479">Metal-binding</keyword>
<dbReference type="CDD" id="cd05658">
    <property type="entry name" value="M18_DAP"/>
    <property type="match status" value="1"/>
</dbReference>
<dbReference type="GO" id="GO:0008270">
    <property type="term" value="F:zinc ion binding"/>
    <property type="evidence" value="ECO:0007669"/>
    <property type="project" value="InterPro"/>
</dbReference>
<keyword evidence="6 9" id="KW-0378">Hydrolase</keyword>
<gene>
    <name evidence="11" type="primary">apeB</name>
    <name evidence="11" type="ORF">DEAC_c02020</name>
</gene>
<keyword evidence="3 9" id="KW-0031">Aminopeptidase</keyword>
<evidence type="ECO:0000256" key="2">
    <source>
        <dbReference type="ARBA" id="ARBA00008290"/>
    </source>
</evidence>
<sequence>MQVSTISDEELKFANGLLQFIEESPSPFHAVESVKQMLMPHGFSSLNLSDKWSLVPGGKYFVTRNNSAIIAFIIGEGDLESTGFHLIGTHTDSPSFRIKPMPEIPTEGYLKLNVETYGGPILNTWLDRPLSIAGRVILRGTSNFHPQSNLFRSTQPFLVIPNVAIHLNRKVNEGFELNKQKDLLPLLAQIKEKLQQEGILVEHLANTFHCSKNDILDFDLFLHDHQKGCFVGLQQEFISSGRLDDLAMVHAGVSALIKAKTGLPTQVLACFDHEECGSTSKQGAASPFLAHVLERILLAQKKDREAFFRALEHSFYLSADMTHALHPNAGERHDPIHHPLLNNGPVIKYSANQSYATDAESAAIFSSLCHSINVPVQKFVNRSDERGGSTIGPITSTHLDIRSVDIGNPILAMHSVRELAGTKDHLAIRNVFIQFYETC</sequence>
<dbReference type="SUPFAM" id="SSF101821">
    <property type="entry name" value="Aminopeptidase/glucanase lid domain"/>
    <property type="match status" value="1"/>
</dbReference>
<dbReference type="PANTHER" id="PTHR28570:SF3">
    <property type="entry name" value="ASPARTYL AMINOPEPTIDASE"/>
    <property type="match status" value="1"/>
</dbReference>
<dbReference type="GO" id="GO:0006508">
    <property type="term" value="P:proteolysis"/>
    <property type="evidence" value="ECO:0007669"/>
    <property type="project" value="UniProtKB-KW"/>
</dbReference>
<evidence type="ECO:0000256" key="4">
    <source>
        <dbReference type="ARBA" id="ARBA00022670"/>
    </source>
</evidence>
<evidence type="ECO:0000256" key="8">
    <source>
        <dbReference type="ARBA" id="ARBA00023049"/>
    </source>
</evidence>
<evidence type="ECO:0000256" key="7">
    <source>
        <dbReference type="ARBA" id="ARBA00022833"/>
    </source>
</evidence>
<dbReference type="RefSeq" id="WP_047808160.1">
    <property type="nucleotide sequence ID" value="NZ_LDZY01000001.1"/>
</dbReference>
<reference evidence="11 12" key="1">
    <citation type="submission" date="2015-06" db="EMBL/GenBank/DDBJ databases">
        <title>Draft genome of the moderately acidophilic sulfate reducer Candidatus Desulfosporosinus acididurans strain M1.</title>
        <authorList>
            <person name="Poehlein A."/>
            <person name="Petzsch P."/>
            <person name="Johnson B.D."/>
            <person name="Schloemann M."/>
            <person name="Daniel R."/>
            <person name="Muehling M."/>
        </authorList>
    </citation>
    <scope>NUCLEOTIDE SEQUENCE [LARGE SCALE GENOMIC DNA]</scope>
    <source>
        <strain evidence="11 12">M1</strain>
    </source>
</reference>
<dbReference type="Proteomes" id="UP000036356">
    <property type="component" value="Unassembled WGS sequence"/>
</dbReference>
<dbReference type="SUPFAM" id="SSF53187">
    <property type="entry name" value="Zn-dependent exopeptidases"/>
    <property type="match status" value="1"/>
</dbReference>
<evidence type="ECO:0000256" key="10">
    <source>
        <dbReference type="RuleBase" id="RU004387"/>
    </source>
</evidence>
<keyword evidence="4 9" id="KW-0645">Protease</keyword>
<evidence type="ECO:0000313" key="12">
    <source>
        <dbReference type="Proteomes" id="UP000036356"/>
    </source>
</evidence>
<dbReference type="Gene3D" id="2.30.250.10">
    <property type="entry name" value="Aminopeptidase i, Domain 2"/>
    <property type="match status" value="1"/>
</dbReference>
<keyword evidence="8 9" id="KW-0482">Metalloprotease</keyword>
<evidence type="ECO:0000256" key="3">
    <source>
        <dbReference type="ARBA" id="ARBA00022438"/>
    </source>
</evidence>
<evidence type="ECO:0000256" key="9">
    <source>
        <dbReference type="RuleBase" id="RU004386"/>
    </source>
</evidence>
<dbReference type="PATRIC" id="fig|476652.3.peg.199"/>
<organism evidence="11 12">
    <name type="scientific">Desulfosporosinus acididurans</name>
    <dbReference type="NCBI Taxonomy" id="476652"/>
    <lineage>
        <taxon>Bacteria</taxon>
        <taxon>Bacillati</taxon>
        <taxon>Bacillota</taxon>
        <taxon>Clostridia</taxon>
        <taxon>Eubacteriales</taxon>
        <taxon>Desulfitobacteriaceae</taxon>
        <taxon>Desulfosporosinus</taxon>
    </lineage>
</organism>
<dbReference type="PANTHER" id="PTHR28570">
    <property type="entry name" value="ASPARTYL AMINOPEPTIDASE"/>
    <property type="match status" value="1"/>
</dbReference>